<protein>
    <submittedName>
        <fullName evidence="4">NAD(P)-dependent dehydrogenase (Short-subunit alcohol dehydrogenase family)</fullName>
    </submittedName>
</protein>
<keyword evidence="2" id="KW-0560">Oxidoreductase</keyword>
<feature type="domain" description="Ketoreductase" evidence="3">
    <location>
        <begin position="1"/>
        <end position="177"/>
    </location>
</feature>
<evidence type="ECO:0000313" key="4">
    <source>
        <dbReference type="EMBL" id="MCS3918346.1"/>
    </source>
</evidence>
<evidence type="ECO:0000313" key="5">
    <source>
        <dbReference type="Proteomes" id="UP001204798"/>
    </source>
</evidence>
<name>A0ABT2EK86_9BACT</name>
<dbReference type="PROSITE" id="PS00061">
    <property type="entry name" value="ADH_SHORT"/>
    <property type="match status" value="1"/>
</dbReference>
<dbReference type="InterPro" id="IPR057326">
    <property type="entry name" value="KR_dom"/>
</dbReference>
<dbReference type="PRINTS" id="PR01397">
    <property type="entry name" value="DHBDHDRGNASE"/>
</dbReference>
<keyword evidence="5" id="KW-1185">Reference proteome</keyword>
<dbReference type="Pfam" id="PF00106">
    <property type="entry name" value="adh_short"/>
    <property type="match status" value="1"/>
</dbReference>
<dbReference type="SMART" id="SM00822">
    <property type="entry name" value="PKS_KR"/>
    <property type="match status" value="1"/>
</dbReference>
<reference evidence="4 5" key="1">
    <citation type="submission" date="2022-08" db="EMBL/GenBank/DDBJ databases">
        <title>Bacterial and archaeal communities from various locations to study Microbial Dark Matter (Phase II).</title>
        <authorList>
            <person name="Stepanauskas R."/>
        </authorList>
    </citation>
    <scope>NUCLEOTIDE SEQUENCE [LARGE SCALE GENOMIC DNA]</scope>
    <source>
        <strain evidence="4 5">PD1</strain>
    </source>
</reference>
<proteinExistence type="inferred from homology"/>
<dbReference type="SUPFAM" id="SSF51735">
    <property type="entry name" value="NAD(P)-binding Rossmann-fold domains"/>
    <property type="match status" value="1"/>
</dbReference>
<dbReference type="CDD" id="cd11730">
    <property type="entry name" value="Tthb094_like_SDR_c"/>
    <property type="match status" value="1"/>
</dbReference>
<evidence type="ECO:0000256" key="1">
    <source>
        <dbReference type="ARBA" id="ARBA00006484"/>
    </source>
</evidence>
<dbReference type="PANTHER" id="PTHR44196:SF1">
    <property type="entry name" value="DEHYDROGENASE_REDUCTASE SDR FAMILY MEMBER 7B"/>
    <property type="match status" value="1"/>
</dbReference>
<dbReference type="Proteomes" id="UP001204798">
    <property type="component" value="Unassembled WGS sequence"/>
</dbReference>
<dbReference type="RefSeq" id="WP_259094044.1">
    <property type="nucleotide sequence ID" value="NZ_CP130454.1"/>
</dbReference>
<sequence length="213" mass="22950">MNILVIGATGGIGSAIARILASRATTLWLSGRNADKLNELARQLNAQAFPADLGDEAQVQQLMATVGALDLLIYAAGAVARVPLREMTFAEWERVMVANLTGAFFALRHAQWNSPAQAIFLGVYPDFVRVNGLSAYAASKAALEAMLGVARRELRQSGVRLTLVRLPEVATDLWSVFGGPPKRALPPEEVAQRIIDGALVEPPPEVLEIARRQ</sequence>
<dbReference type="InterPro" id="IPR002347">
    <property type="entry name" value="SDR_fam"/>
</dbReference>
<dbReference type="PANTHER" id="PTHR44196">
    <property type="entry name" value="DEHYDROGENASE/REDUCTASE SDR FAMILY MEMBER 7B"/>
    <property type="match status" value="1"/>
</dbReference>
<dbReference type="EMBL" id="JANUCP010000001">
    <property type="protein sequence ID" value="MCS3918346.1"/>
    <property type="molecule type" value="Genomic_DNA"/>
</dbReference>
<dbReference type="InterPro" id="IPR020904">
    <property type="entry name" value="Sc_DH/Rdtase_CS"/>
</dbReference>
<dbReference type="InterPro" id="IPR003560">
    <property type="entry name" value="DHB_DH"/>
</dbReference>
<gene>
    <name evidence="4" type="ORF">M2350_000743</name>
</gene>
<organism evidence="4 5">
    <name type="scientific">Candidatus Fervidibacter sacchari</name>
    <dbReference type="NCBI Taxonomy" id="1448929"/>
    <lineage>
        <taxon>Bacteria</taxon>
        <taxon>Candidatus Fervidibacterota</taxon>
        <taxon>Candidatus Fervidibacter</taxon>
    </lineage>
</organism>
<dbReference type="InterPro" id="IPR036291">
    <property type="entry name" value="NAD(P)-bd_dom_sf"/>
</dbReference>
<comment type="similarity">
    <text evidence="1">Belongs to the short-chain dehydrogenases/reductases (SDR) family.</text>
</comment>
<accession>A0ABT2EK86</accession>
<dbReference type="Gene3D" id="3.40.50.720">
    <property type="entry name" value="NAD(P)-binding Rossmann-like Domain"/>
    <property type="match status" value="1"/>
</dbReference>
<evidence type="ECO:0000256" key="2">
    <source>
        <dbReference type="ARBA" id="ARBA00023002"/>
    </source>
</evidence>
<evidence type="ECO:0000259" key="3">
    <source>
        <dbReference type="SMART" id="SM00822"/>
    </source>
</evidence>
<comment type="caution">
    <text evidence="4">The sequence shown here is derived from an EMBL/GenBank/DDBJ whole genome shotgun (WGS) entry which is preliminary data.</text>
</comment>